<sequence>MDPSELKQEGNEHFRGQRWEQALAAYRTALGRLPKRRKLPEPKPVPPDDDEDIQESNQEEEEPQELTPEELEHAKTRAVLNANIGACYVKLEDHKLAVEACTEALLDDPNYAKALQRRAASNEKLGTWSSLTAAQEDYNTLLKLGDPSVERSLAALKPRLEAAQKRETDEMLGKLKGIGNSILGNFGLSTDNFQFVPNGEGGYSMNFTR</sequence>
<dbReference type="InterPro" id="IPR019734">
    <property type="entry name" value="TPR_rpt"/>
</dbReference>
<dbReference type="PROSITE" id="PS50005">
    <property type="entry name" value="TPR"/>
    <property type="match status" value="1"/>
</dbReference>
<dbReference type="Gene3D" id="1.25.40.10">
    <property type="entry name" value="Tetratricopeptide repeat domain"/>
    <property type="match status" value="1"/>
</dbReference>
<accession>A0A8H6SZB9</accession>
<dbReference type="GeneID" id="59343898"/>
<keyword evidence="4" id="KW-1185">Reference proteome</keyword>
<feature type="region of interest" description="Disordered" evidence="2">
    <location>
        <begin position="30"/>
        <end position="69"/>
    </location>
</feature>
<dbReference type="InterPro" id="IPR052769">
    <property type="entry name" value="TPR_domain_protein"/>
</dbReference>
<reference evidence="3" key="1">
    <citation type="submission" date="2020-05" db="EMBL/GenBank/DDBJ databases">
        <title>Mycena genomes resolve the evolution of fungal bioluminescence.</title>
        <authorList>
            <person name="Tsai I.J."/>
        </authorList>
    </citation>
    <scope>NUCLEOTIDE SEQUENCE</scope>
    <source>
        <strain evidence="3">171206Taipei</strain>
    </source>
</reference>
<comment type="caution">
    <text evidence="3">The sequence shown here is derived from an EMBL/GenBank/DDBJ whole genome shotgun (WGS) entry which is preliminary data.</text>
</comment>
<evidence type="ECO:0000256" key="2">
    <source>
        <dbReference type="SAM" id="MobiDB-lite"/>
    </source>
</evidence>
<dbReference type="PANTHER" id="PTHR46014:SF1">
    <property type="entry name" value="TETRATRICOPEPTIDE REPEAT PROTEIN 1"/>
    <property type="match status" value="1"/>
</dbReference>
<name>A0A8H6SZB9_9AGAR</name>
<protein>
    <submittedName>
        <fullName evidence="3">TPR-REGION domain-containing protein</fullName>
    </submittedName>
</protein>
<feature type="compositionally biased region" description="Acidic residues" evidence="2">
    <location>
        <begin position="47"/>
        <end position="69"/>
    </location>
</feature>
<dbReference type="InterPro" id="IPR011990">
    <property type="entry name" value="TPR-like_helical_dom_sf"/>
</dbReference>
<gene>
    <name evidence="3" type="ORF">MIND_00457100</name>
</gene>
<dbReference type="SMART" id="SM00028">
    <property type="entry name" value="TPR"/>
    <property type="match status" value="2"/>
</dbReference>
<dbReference type="SUPFAM" id="SSF48452">
    <property type="entry name" value="TPR-like"/>
    <property type="match status" value="1"/>
</dbReference>
<dbReference type="PANTHER" id="PTHR46014">
    <property type="entry name" value="TETRATRICOPEPTIDE REPEAT PROTEIN 1"/>
    <property type="match status" value="1"/>
</dbReference>
<dbReference type="RefSeq" id="XP_037221674.1">
    <property type="nucleotide sequence ID" value="XM_037361382.1"/>
</dbReference>
<evidence type="ECO:0000313" key="3">
    <source>
        <dbReference type="EMBL" id="KAF7306655.1"/>
    </source>
</evidence>
<proteinExistence type="predicted"/>
<dbReference type="OrthoDB" id="1872379at2759"/>
<feature type="repeat" description="TPR" evidence="1">
    <location>
        <begin position="78"/>
        <end position="111"/>
    </location>
</feature>
<organism evidence="3 4">
    <name type="scientific">Mycena indigotica</name>
    <dbReference type="NCBI Taxonomy" id="2126181"/>
    <lineage>
        <taxon>Eukaryota</taxon>
        <taxon>Fungi</taxon>
        <taxon>Dikarya</taxon>
        <taxon>Basidiomycota</taxon>
        <taxon>Agaricomycotina</taxon>
        <taxon>Agaricomycetes</taxon>
        <taxon>Agaricomycetidae</taxon>
        <taxon>Agaricales</taxon>
        <taxon>Marasmiineae</taxon>
        <taxon>Mycenaceae</taxon>
        <taxon>Mycena</taxon>
    </lineage>
</organism>
<evidence type="ECO:0000313" key="4">
    <source>
        <dbReference type="Proteomes" id="UP000636479"/>
    </source>
</evidence>
<dbReference type="AlphaFoldDB" id="A0A8H6SZB9"/>
<dbReference type="EMBL" id="JACAZF010000004">
    <property type="protein sequence ID" value="KAF7306655.1"/>
    <property type="molecule type" value="Genomic_DNA"/>
</dbReference>
<dbReference type="Proteomes" id="UP000636479">
    <property type="component" value="Unassembled WGS sequence"/>
</dbReference>
<keyword evidence="1" id="KW-0802">TPR repeat</keyword>
<evidence type="ECO:0000256" key="1">
    <source>
        <dbReference type="PROSITE-ProRule" id="PRU00339"/>
    </source>
</evidence>